<comment type="caution">
    <text evidence="2">The sequence shown here is derived from an EMBL/GenBank/DDBJ whole genome shotgun (WGS) entry which is preliminary data.</text>
</comment>
<feature type="compositionally biased region" description="Basic and acidic residues" evidence="1">
    <location>
        <begin position="169"/>
        <end position="179"/>
    </location>
</feature>
<reference evidence="2 3" key="1">
    <citation type="journal article" date="2023" name="Plants (Basel)">
        <title>Bridging the Gap: Combining Genomics and Transcriptomics Approaches to Understand Stylosanthes scabra, an Orphan Legume from the Brazilian Caatinga.</title>
        <authorList>
            <person name="Ferreira-Neto J.R.C."/>
            <person name="da Silva M.D."/>
            <person name="Binneck E."/>
            <person name="de Melo N.F."/>
            <person name="da Silva R.H."/>
            <person name="de Melo A.L.T.M."/>
            <person name="Pandolfi V."/>
            <person name="Bustamante F.O."/>
            <person name="Brasileiro-Vidal A.C."/>
            <person name="Benko-Iseppon A.M."/>
        </authorList>
    </citation>
    <scope>NUCLEOTIDE SEQUENCE [LARGE SCALE GENOMIC DNA]</scope>
    <source>
        <tissue evidence="2">Leaves</tissue>
    </source>
</reference>
<organism evidence="2 3">
    <name type="scientific">Stylosanthes scabra</name>
    <dbReference type="NCBI Taxonomy" id="79078"/>
    <lineage>
        <taxon>Eukaryota</taxon>
        <taxon>Viridiplantae</taxon>
        <taxon>Streptophyta</taxon>
        <taxon>Embryophyta</taxon>
        <taxon>Tracheophyta</taxon>
        <taxon>Spermatophyta</taxon>
        <taxon>Magnoliopsida</taxon>
        <taxon>eudicotyledons</taxon>
        <taxon>Gunneridae</taxon>
        <taxon>Pentapetalae</taxon>
        <taxon>rosids</taxon>
        <taxon>fabids</taxon>
        <taxon>Fabales</taxon>
        <taxon>Fabaceae</taxon>
        <taxon>Papilionoideae</taxon>
        <taxon>50 kb inversion clade</taxon>
        <taxon>dalbergioids sensu lato</taxon>
        <taxon>Dalbergieae</taxon>
        <taxon>Pterocarpus clade</taxon>
        <taxon>Stylosanthes</taxon>
    </lineage>
</organism>
<feature type="region of interest" description="Disordered" evidence="1">
    <location>
        <begin position="102"/>
        <end position="179"/>
    </location>
</feature>
<evidence type="ECO:0000313" key="3">
    <source>
        <dbReference type="Proteomes" id="UP001341840"/>
    </source>
</evidence>
<dbReference type="Proteomes" id="UP001341840">
    <property type="component" value="Unassembled WGS sequence"/>
</dbReference>
<gene>
    <name evidence="2" type="ORF">PIB30_056338</name>
</gene>
<evidence type="ECO:0000256" key="1">
    <source>
        <dbReference type="SAM" id="MobiDB-lite"/>
    </source>
</evidence>
<sequence>MAIWPASPRPNLPRPEWGGYLGRSRGYGAGMGIGRPAPLLAPYTFGFEYGYLNTHPTCPIAIPISSKGSLCMLSRLLSFVFGQDLGRIKPTQKEIRIHPTRLGHLNSPSAPLSHHYTRPNLLTPQSKETTRRQIRLGTTRTSTERQSAVGAMLPSENGETLSAASATAPDEKQGCDTETPRYSNGCRWLAASGGAPEQQQRCRLPKTARGAPPMQGNKSDRDNAWVAELGDRFHGNLRAGITTAGTETAVDG</sequence>
<proteinExistence type="predicted"/>
<feature type="compositionally biased region" description="Polar residues" evidence="1">
    <location>
        <begin position="136"/>
        <end position="146"/>
    </location>
</feature>
<keyword evidence="3" id="KW-1185">Reference proteome</keyword>
<name>A0ABU6VIY2_9FABA</name>
<accession>A0ABU6VIY2</accession>
<protein>
    <submittedName>
        <fullName evidence="2">Uncharacterized protein</fullName>
    </submittedName>
</protein>
<dbReference type="EMBL" id="JASCZI010151484">
    <property type="protein sequence ID" value="MED6173124.1"/>
    <property type="molecule type" value="Genomic_DNA"/>
</dbReference>
<evidence type="ECO:0000313" key="2">
    <source>
        <dbReference type="EMBL" id="MED6173124.1"/>
    </source>
</evidence>